<reference evidence="1" key="1">
    <citation type="journal article" date="2014" name="Int. J. Syst. Evol. Microbiol.">
        <title>Complete genome sequence of Corynebacterium casei LMG S-19264T (=DSM 44701T), isolated from a smear-ripened cheese.</title>
        <authorList>
            <consortium name="US DOE Joint Genome Institute (JGI-PGF)"/>
            <person name="Walter F."/>
            <person name="Albersmeier A."/>
            <person name="Kalinowski J."/>
            <person name="Ruckert C."/>
        </authorList>
    </citation>
    <scope>NUCLEOTIDE SEQUENCE</scope>
    <source>
        <strain evidence="1">CGMCC 1.12919</strain>
    </source>
</reference>
<sequence length="84" mass="9231">MNDNQLSYDLIESTDEKRAALTYLSEAFAEAQLDGLDGDCVAHAALFTAFRELVYAYGEEAVARFAETLPERLRGGGFSTGPRH</sequence>
<comment type="caution">
    <text evidence="1">The sequence shown here is derived from an EMBL/GenBank/DDBJ whole genome shotgun (WGS) entry which is preliminary data.</text>
</comment>
<evidence type="ECO:0000313" key="1">
    <source>
        <dbReference type="EMBL" id="GGC61733.1"/>
    </source>
</evidence>
<accession>A0A916XCJ1</accession>
<dbReference type="EMBL" id="BMGG01000003">
    <property type="protein sequence ID" value="GGC61733.1"/>
    <property type="molecule type" value="Genomic_DNA"/>
</dbReference>
<dbReference type="AlphaFoldDB" id="A0A916XCJ1"/>
<evidence type="ECO:0000313" key="2">
    <source>
        <dbReference type="Proteomes" id="UP000637002"/>
    </source>
</evidence>
<organism evidence="1 2">
    <name type="scientific">Chelatococcus reniformis</name>
    <dbReference type="NCBI Taxonomy" id="1494448"/>
    <lineage>
        <taxon>Bacteria</taxon>
        <taxon>Pseudomonadati</taxon>
        <taxon>Pseudomonadota</taxon>
        <taxon>Alphaproteobacteria</taxon>
        <taxon>Hyphomicrobiales</taxon>
        <taxon>Chelatococcaceae</taxon>
        <taxon>Chelatococcus</taxon>
    </lineage>
</organism>
<reference evidence="1" key="2">
    <citation type="submission" date="2020-09" db="EMBL/GenBank/DDBJ databases">
        <authorList>
            <person name="Sun Q."/>
            <person name="Zhou Y."/>
        </authorList>
    </citation>
    <scope>NUCLEOTIDE SEQUENCE</scope>
    <source>
        <strain evidence="1">CGMCC 1.12919</strain>
    </source>
</reference>
<protein>
    <submittedName>
        <fullName evidence="1">Uncharacterized protein</fullName>
    </submittedName>
</protein>
<dbReference type="Proteomes" id="UP000637002">
    <property type="component" value="Unassembled WGS sequence"/>
</dbReference>
<gene>
    <name evidence="1" type="ORF">GCM10010994_20430</name>
</gene>
<dbReference type="RefSeq" id="WP_188609039.1">
    <property type="nucleotide sequence ID" value="NZ_BMGG01000003.1"/>
</dbReference>
<name>A0A916XCJ1_9HYPH</name>
<keyword evidence="2" id="KW-1185">Reference proteome</keyword>
<proteinExistence type="predicted"/>